<dbReference type="SMART" id="SM00235">
    <property type="entry name" value="ZnMc"/>
    <property type="match status" value="1"/>
</dbReference>
<dbReference type="Gene3D" id="3.40.390.10">
    <property type="entry name" value="Collagenase (Catalytic Domain)"/>
    <property type="match status" value="1"/>
</dbReference>
<keyword evidence="1" id="KW-0862">Zinc</keyword>
<gene>
    <name evidence="3" type="ORF">SAMN05216325_1145</name>
</gene>
<proteinExistence type="predicted"/>
<dbReference type="Pfam" id="PF01400">
    <property type="entry name" value="Astacin"/>
    <property type="match status" value="1"/>
</dbReference>
<dbReference type="PANTHER" id="PTHR10127:SF850">
    <property type="entry name" value="METALLOENDOPEPTIDASE"/>
    <property type="match status" value="1"/>
</dbReference>
<keyword evidence="1" id="KW-0482">Metalloprotease</keyword>
<dbReference type="Proteomes" id="UP000199459">
    <property type="component" value="Unassembled WGS sequence"/>
</dbReference>
<sequence length="341" mass="37474">MANHTDIDNDGMLSGDRVLKGFISGLTFKNKPVQYTVVNGFAFFEGDIILGTADEMAVHTKAVLSGKAEAIQDHLQRGVVVTGAQYRWPNALMPYEIDPGLSNKNRVTDAIAHWTSRTNLNFVERTASNAGRYPNYVRFRSGSGCSSSIGMRGGQQFINLASGCSTGNTIHEIGHAWGLWHEQSREDRDTHVAIHWENIESGKEHNFNQHISDGDDYGPYDYGSIMHYPAKAFSKNGNDTITTIPPGIAIGQRSGLSDGDIAAVHAIYTTWHTNKSVVQIYATYHAQNAWARVEGLGWRKIKTGNPDGVTNTLIALSEAKANNRTVNVYADGSTIERVYLN</sequence>
<dbReference type="InterPro" id="IPR024079">
    <property type="entry name" value="MetalloPept_cat_dom_sf"/>
</dbReference>
<feature type="binding site" evidence="1">
    <location>
        <position position="171"/>
    </location>
    <ligand>
        <name>Zn(2+)</name>
        <dbReference type="ChEBI" id="CHEBI:29105"/>
        <note>catalytic</note>
    </ligand>
</feature>
<dbReference type="RefSeq" id="WP_090632601.1">
    <property type="nucleotide sequence ID" value="NZ_FOCP01000014.1"/>
</dbReference>
<dbReference type="GO" id="GO:0004222">
    <property type="term" value="F:metalloendopeptidase activity"/>
    <property type="evidence" value="ECO:0007669"/>
    <property type="project" value="UniProtKB-UniRule"/>
</dbReference>
<keyword evidence="1" id="KW-0378">Hydrolase</keyword>
<feature type="binding site" evidence="1">
    <location>
        <position position="175"/>
    </location>
    <ligand>
        <name>Zn(2+)</name>
        <dbReference type="ChEBI" id="CHEBI:29105"/>
        <note>catalytic</note>
    </ligand>
</feature>
<dbReference type="SUPFAM" id="SSF55486">
    <property type="entry name" value="Metalloproteases ('zincins'), catalytic domain"/>
    <property type="match status" value="1"/>
</dbReference>
<dbReference type="GO" id="GO:0008270">
    <property type="term" value="F:zinc ion binding"/>
    <property type="evidence" value="ECO:0007669"/>
    <property type="project" value="UniProtKB-UniRule"/>
</dbReference>
<dbReference type="InterPro" id="IPR006026">
    <property type="entry name" value="Peptidase_Metallo"/>
</dbReference>
<dbReference type="EMBL" id="FOCP01000014">
    <property type="protein sequence ID" value="SEN33187.1"/>
    <property type="molecule type" value="Genomic_DNA"/>
</dbReference>
<protein>
    <submittedName>
        <fullName evidence="3">Astacin</fullName>
    </submittedName>
</protein>
<dbReference type="InterPro" id="IPR001506">
    <property type="entry name" value="Peptidase_M12A"/>
</dbReference>
<dbReference type="STRING" id="917.SAMN05216326_11483"/>
<dbReference type="PANTHER" id="PTHR10127">
    <property type="entry name" value="DISCOIDIN, CUB, EGF, LAMININ , AND ZINC METALLOPROTEASE DOMAIN CONTAINING"/>
    <property type="match status" value="1"/>
</dbReference>
<dbReference type="CDD" id="cd04280">
    <property type="entry name" value="ZnMc_astacin_like"/>
    <property type="match status" value="1"/>
</dbReference>
<dbReference type="PRINTS" id="PR00480">
    <property type="entry name" value="ASTACIN"/>
</dbReference>
<name>A0A1H8FPM2_9PROT</name>
<organism evidence="3 4">
    <name type="scientific">Nitrosomonas marina</name>
    <dbReference type="NCBI Taxonomy" id="917"/>
    <lineage>
        <taxon>Bacteria</taxon>
        <taxon>Pseudomonadati</taxon>
        <taxon>Pseudomonadota</taxon>
        <taxon>Betaproteobacteria</taxon>
        <taxon>Nitrosomonadales</taxon>
        <taxon>Nitrosomonadaceae</taxon>
        <taxon>Nitrosomonas</taxon>
    </lineage>
</organism>
<dbReference type="AlphaFoldDB" id="A0A1H8FPM2"/>
<dbReference type="OrthoDB" id="3669864at2"/>
<keyword evidence="1" id="KW-0645">Protease</keyword>
<feature type="active site" evidence="1">
    <location>
        <position position="172"/>
    </location>
</feature>
<evidence type="ECO:0000259" key="2">
    <source>
        <dbReference type="PROSITE" id="PS51864"/>
    </source>
</evidence>
<feature type="domain" description="Peptidase M12A" evidence="2">
    <location>
        <begin position="79"/>
        <end position="271"/>
    </location>
</feature>
<dbReference type="PROSITE" id="PS51864">
    <property type="entry name" value="ASTACIN"/>
    <property type="match status" value="1"/>
</dbReference>
<evidence type="ECO:0000256" key="1">
    <source>
        <dbReference type="PROSITE-ProRule" id="PRU01211"/>
    </source>
</evidence>
<comment type="cofactor">
    <cofactor evidence="1">
        <name>Zn(2+)</name>
        <dbReference type="ChEBI" id="CHEBI:29105"/>
    </cofactor>
    <text evidence="1">Binds 1 zinc ion per subunit.</text>
</comment>
<dbReference type="NCBIfam" id="NF045530">
    <property type="entry name" value="LegP"/>
    <property type="match status" value="1"/>
</dbReference>
<keyword evidence="1" id="KW-0479">Metal-binding</keyword>
<evidence type="ECO:0000313" key="3">
    <source>
        <dbReference type="EMBL" id="SEN33187.1"/>
    </source>
</evidence>
<feature type="binding site" evidence="1">
    <location>
        <position position="181"/>
    </location>
    <ligand>
        <name>Zn(2+)</name>
        <dbReference type="ChEBI" id="CHEBI:29105"/>
        <note>catalytic</note>
    </ligand>
</feature>
<dbReference type="GO" id="GO:0006508">
    <property type="term" value="P:proteolysis"/>
    <property type="evidence" value="ECO:0007669"/>
    <property type="project" value="UniProtKB-KW"/>
</dbReference>
<dbReference type="InterPro" id="IPR034035">
    <property type="entry name" value="Astacin-like_dom"/>
</dbReference>
<reference evidence="3 4" key="1">
    <citation type="submission" date="2016-10" db="EMBL/GenBank/DDBJ databases">
        <authorList>
            <person name="de Groot N.N."/>
        </authorList>
    </citation>
    <scope>NUCLEOTIDE SEQUENCE [LARGE SCALE GENOMIC DNA]</scope>
    <source>
        <strain evidence="3 4">Nm22</strain>
    </source>
</reference>
<comment type="caution">
    <text evidence="1">Lacks conserved residue(s) required for the propagation of feature annotation.</text>
</comment>
<evidence type="ECO:0000313" key="4">
    <source>
        <dbReference type="Proteomes" id="UP000199459"/>
    </source>
</evidence>
<accession>A0A1H8FPM2</accession>